<name>A0AAD3SNQ3_NEPGR</name>
<keyword evidence="3" id="KW-1185">Reference proteome</keyword>
<dbReference type="Proteomes" id="UP001279734">
    <property type="component" value="Unassembled WGS sequence"/>
</dbReference>
<dbReference type="EMBL" id="BSYO01000013">
    <property type="protein sequence ID" value="GMH13847.1"/>
    <property type="molecule type" value="Genomic_DNA"/>
</dbReference>
<proteinExistence type="predicted"/>
<evidence type="ECO:0000313" key="3">
    <source>
        <dbReference type="Proteomes" id="UP001279734"/>
    </source>
</evidence>
<comment type="caution">
    <text evidence="2">The sequence shown here is derived from an EMBL/GenBank/DDBJ whole genome shotgun (WGS) entry which is preliminary data.</text>
</comment>
<organism evidence="2 3">
    <name type="scientific">Nepenthes gracilis</name>
    <name type="common">Slender pitcher plant</name>
    <dbReference type="NCBI Taxonomy" id="150966"/>
    <lineage>
        <taxon>Eukaryota</taxon>
        <taxon>Viridiplantae</taxon>
        <taxon>Streptophyta</taxon>
        <taxon>Embryophyta</taxon>
        <taxon>Tracheophyta</taxon>
        <taxon>Spermatophyta</taxon>
        <taxon>Magnoliopsida</taxon>
        <taxon>eudicotyledons</taxon>
        <taxon>Gunneridae</taxon>
        <taxon>Pentapetalae</taxon>
        <taxon>Caryophyllales</taxon>
        <taxon>Nepenthaceae</taxon>
        <taxon>Nepenthes</taxon>
    </lineage>
</organism>
<reference evidence="2" key="1">
    <citation type="submission" date="2023-05" db="EMBL/GenBank/DDBJ databases">
        <title>Nepenthes gracilis genome sequencing.</title>
        <authorList>
            <person name="Fukushima K."/>
        </authorList>
    </citation>
    <scope>NUCLEOTIDE SEQUENCE</scope>
    <source>
        <strain evidence="2">SING2019-196</strain>
    </source>
</reference>
<feature type="compositionally biased region" description="Basic and acidic residues" evidence="1">
    <location>
        <begin position="1"/>
        <end position="13"/>
    </location>
</feature>
<evidence type="ECO:0000313" key="2">
    <source>
        <dbReference type="EMBL" id="GMH13847.1"/>
    </source>
</evidence>
<protein>
    <submittedName>
        <fullName evidence="2">Uncharacterized protein</fullName>
    </submittedName>
</protein>
<gene>
    <name evidence="2" type="ORF">Nepgr_015688</name>
</gene>
<evidence type="ECO:0000256" key="1">
    <source>
        <dbReference type="SAM" id="MobiDB-lite"/>
    </source>
</evidence>
<feature type="region of interest" description="Disordered" evidence="1">
    <location>
        <begin position="1"/>
        <end position="38"/>
    </location>
</feature>
<sequence>MFERSWMPERSDDQAIYATGEPKQPSNPGDQAIRSTKERRCHIRRSAMPSTPLMPAQMLGSHVIAKPECQVREGPKCTRAFNEAPLKACPESLWRSGYEGFLLLSAEHRIVSSLRASLVRHGFSSASLDQLRRSISHSYRAKKLSGVLARLELFGTPTRIEDLQRSSRTEEISSILAELRSSLAF</sequence>
<dbReference type="AlphaFoldDB" id="A0AAD3SNQ3"/>
<accession>A0AAD3SNQ3</accession>